<dbReference type="GO" id="GO:0016787">
    <property type="term" value="F:hydrolase activity"/>
    <property type="evidence" value="ECO:0007669"/>
    <property type="project" value="UniProtKB-KW"/>
</dbReference>
<name>A0A345XJ55_9ACTN</name>
<dbReference type="InterPro" id="IPR011650">
    <property type="entry name" value="Peptidase_M20_dimer"/>
</dbReference>
<dbReference type="InterPro" id="IPR001261">
    <property type="entry name" value="ArgE/DapE_CS"/>
</dbReference>
<protein>
    <submittedName>
        <fullName evidence="7">M20 family peptidase</fullName>
    </submittedName>
</protein>
<keyword evidence="3" id="KW-0378">Hydrolase</keyword>
<dbReference type="PIRSF" id="PIRSF037238">
    <property type="entry name" value="Carboxypeptidase_G2"/>
    <property type="match status" value="1"/>
</dbReference>
<dbReference type="InterPro" id="IPR002933">
    <property type="entry name" value="Peptidase_M20"/>
</dbReference>
<dbReference type="AlphaFoldDB" id="A0A345XJ55"/>
<dbReference type="PROSITE" id="PS00758">
    <property type="entry name" value="ARGE_DAPE_CPG2_1"/>
    <property type="match status" value="1"/>
</dbReference>
<organism evidence="7 8">
    <name type="scientific">Streptomyces armeniacus</name>
    <dbReference type="NCBI Taxonomy" id="83291"/>
    <lineage>
        <taxon>Bacteria</taxon>
        <taxon>Bacillati</taxon>
        <taxon>Actinomycetota</taxon>
        <taxon>Actinomycetes</taxon>
        <taxon>Kitasatosporales</taxon>
        <taxon>Streptomycetaceae</taxon>
        <taxon>Streptomyces</taxon>
    </lineage>
</organism>
<dbReference type="Gene3D" id="3.30.70.360">
    <property type="match status" value="1"/>
</dbReference>
<dbReference type="InterPro" id="IPR036264">
    <property type="entry name" value="Bact_exopeptidase_dim_dom"/>
</dbReference>
<dbReference type="CDD" id="cd03885">
    <property type="entry name" value="M20_CPDG2"/>
    <property type="match status" value="1"/>
</dbReference>
<feature type="active site" description="Proton acceptor" evidence="5">
    <location>
        <position position="138"/>
    </location>
</feature>
<dbReference type="Pfam" id="PF07687">
    <property type="entry name" value="M20_dimer"/>
    <property type="match status" value="1"/>
</dbReference>
<dbReference type="PANTHER" id="PTHR43808:SF9">
    <property type="entry name" value="BLL0789 PROTEIN"/>
    <property type="match status" value="1"/>
</dbReference>
<evidence type="ECO:0000256" key="2">
    <source>
        <dbReference type="ARBA" id="ARBA00022723"/>
    </source>
</evidence>
<evidence type="ECO:0000313" key="7">
    <source>
        <dbReference type="EMBL" id="AXK31671.1"/>
    </source>
</evidence>
<comment type="cofactor">
    <cofactor evidence="1">
        <name>Zn(2+)</name>
        <dbReference type="ChEBI" id="CHEBI:29105"/>
    </cofactor>
</comment>
<dbReference type="InterPro" id="IPR017150">
    <property type="entry name" value="Pept_M20_glutamate_carboxypep"/>
</dbReference>
<evidence type="ECO:0000256" key="1">
    <source>
        <dbReference type="ARBA" id="ARBA00001947"/>
    </source>
</evidence>
<dbReference type="SUPFAM" id="SSF53187">
    <property type="entry name" value="Zn-dependent exopeptidases"/>
    <property type="match status" value="1"/>
</dbReference>
<dbReference type="PANTHER" id="PTHR43808">
    <property type="entry name" value="ACETYLORNITHINE DEACETYLASE"/>
    <property type="match status" value="1"/>
</dbReference>
<feature type="domain" description="Peptidase M20 dimerisation" evidence="6">
    <location>
        <begin position="172"/>
        <end position="265"/>
    </location>
</feature>
<evidence type="ECO:0000256" key="4">
    <source>
        <dbReference type="ARBA" id="ARBA00022833"/>
    </source>
</evidence>
<sequence length="373" mass="39262">MPDSGCADGQALERLSRLVSIESPTGHAPGLQACYDLVADWSDGFLGTAHREVRDGVPHLYREERDRSSASGRPVLLLGHMDTVWPLGTLAAWPFAVDGERVTGPGVFDMKSGLVLALQALRAAGRTGHVRLLVTGDEEVGSTTSRALVEEAARDCAAVLVLEPGLDGALKTARKGGAMYRVEVTGRAAHAGLEPERGVNALLELAHQVLAITELGDDDRGTSVSPTVARAGSTRNTIPESAYIEVDVRAWDRDELERVEKDLRSLRPRTPGAGVELTGGVNRLPLERRMSAGLLDTARRVARAEGLPPVREARVGGASDGNFTAALGVPTLDGLGPTGGGAHARDEWVDAASLEGRTALIAALVRALAPPES</sequence>
<evidence type="ECO:0000256" key="5">
    <source>
        <dbReference type="PIRSR" id="PIRSR037238-1"/>
    </source>
</evidence>
<dbReference type="Gene3D" id="3.40.630.10">
    <property type="entry name" value="Zn peptidases"/>
    <property type="match status" value="1"/>
</dbReference>
<dbReference type="EMBL" id="CP031320">
    <property type="protein sequence ID" value="AXK31671.1"/>
    <property type="molecule type" value="Genomic_DNA"/>
</dbReference>
<dbReference type="InterPro" id="IPR050072">
    <property type="entry name" value="Peptidase_M20A"/>
</dbReference>
<keyword evidence="4" id="KW-0862">Zinc</keyword>
<dbReference type="Pfam" id="PF01546">
    <property type="entry name" value="Peptidase_M20"/>
    <property type="match status" value="1"/>
</dbReference>
<evidence type="ECO:0000256" key="3">
    <source>
        <dbReference type="ARBA" id="ARBA00022801"/>
    </source>
</evidence>
<dbReference type="SUPFAM" id="SSF55031">
    <property type="entry name" value="Bacterial exopeptidase dimerisation domain"/>
    <property type="match status" value="1"/>
</dbReference>
<keyword evidence="8" id="KW-1185">Reference proteome</keyword>
<gene>
    <name evidence="7" type="ORF">DVA86_02420</name>
</gene>
<keyword evidence="2" id="KW-0479">Metal-binding</keyword>
<accession>A0A345XJ55</accession>
<proteinExistence type="predicted"/>
<evidence type="ECO:0000313" key="8">
    <source>
        <dbReference type="Proteomes" id="UP000254425"/>
    </source>
</evidence>
<dbReference type="GO" id="GO:0046872">
    <property type="term" value="F:metal ion binding"/>
    <property type="evidence" value="ECO:0007669"/>
    <property type="project" value="UniProtKB-KW"/>
</dbReference>
<feature type="active site" evidence="5">
    <location>
        <position position="82"/>
    </location>
</feature>
<dbReference type="Proteomes" id="UP000254425">
    <property type="component" value="Chromosome"/>
</dbReference>
<dbReference type="RefSeq" id="WP_208875354.1">
    <property type="nucleotide sequence ID" value="NZ_CP031320.1"/>
</dbReference>
<evidence type="ECO:0000259" key="6">
    <source>
        <dbReference type="Pfam" id="PF07687"/>
    </source>
</evidence>
<dbReference type="KEGG" id="sarm:DVA86_02420"/>
<reference evidence="7 8" key="1">
    <citation type="submission" date="2018-07" db="EMBL/GenBank/DDBJ databases">
        <title>Draft genome of the type strain Streptomyces armeniacus ATCC 15676.</title>
        <authorList>
            <person name="Labana P."/>
            <person name="Gosse J.T."/>
            <person name="Boddy C.N."/>
        </authorList>
    </citation>
    <scope>NUCLEOTIDE SEQUENCE [LARGE SCALE GENOMIC DNA]</scope>
    <source>
        <strain evidence="7 8">ATCC 15676</strain>
    </source>
</reference>